<dbReference type="AlphaFoldDB" id="A0A0K2VG44"/>
<reference evidence="1" key="1">
    <citation type="submission" date="2014-05" db="EMBL/GenBank/DDBJ databases">
        <authorList>
            <person name="Chronopoulou M."/>
        </authorList>
    </citation>
    <scope>NUCLEOTIDE SEQUENCE</scope>
    <source>
        <tissue evidence="1">Whole organism</tissue>
    </source>
</reference>
<name>A0A0K2VG44_LEPSM</name>
<protein>
    <submittedName>
        <fullName evidence="1">Uncharacterized protein</fullName>
    </submittedName>
</protein>
<organism evidence="1">
    <name type="scientific">Lepeophtheirus salmonis</name>
    <name type="common">Salmon louse</name>
    <name type="synonym">Caligus salmonis</name>
    <dbReference type="NCBI Taxonomy" id="72036"/>
    <lineage>
        <taxon>Eukaryota</taxon>
        <taxon>Metazoa</taxon>
        <taxon>Ecdysozoa</taxon>
        <taxon>Arthropoda</taxon>
        <taxon>Crustacea</taxon>
        <taxon>Multicrustacea</taxon>
        <taxon>Hexanauplia</taxon>
        <taxon>Copepoda</taxon>
        <taxon>Siphonostomatoida</taxon>
        <taxon>Caligidae</taxon>
        <taxon>Lepeophtheirus</taxon>
    </lineage>
</organism>
<evidence type="ECO:0000313" key="1">
    <source>
        <dbReference type="EMBL" id="CDW49172.1"/>
    </source>
</evidence>
<sequence>MQIIGGWLLEWSLGGDEHRKELNKNIQYYVHPSLGENSLLLDASLRL</sequence>
<dbReference type="EMBL" id="HACA01031811">
    <property type="protein sequence ID" value="CDW49172.1"/>
    <property type="molecule type" value="Transcribed_RNA"/>
</dbReference>
<accession>A0A0K2VG44</accession>
<proteinExistence type="predicted"/>